<dbReference type="Pfam" id="PF04548">
    <property type="entry name" value="AIG1"/>
    <property type="match status" value="1"/>
</dbReference>
<proteinExistence type="inferred from homology"/>
<feature type="domain" description="AIG1-type G" evidence="5">
    <location>
        <begin position="33"/>
        <end position="233"/>
    </location>
</feature>
<reference evidence="6" key="1">
    <citation type="submission" date="2025-08" db="UniProtKB">
        <authorList>
            <consortium name="Ensembl"/>
        </authorList>
    </citation>
    <scope>IDENTIFICATION</scope>
</reference>
<dbReference type="SUPFAM" id="SSF52540">
    <property type="entry name" value="P-loop containing nucleoside triphosphate hydrolases"/>
    <property type="match status" value="1"/>
</dbReference>
<organism evidence="6 7">
    <name type="scientific">Poecilia latipinna</name>
    <name type="common">sailfin molly</name>
    <dbReference type="NCBI Taxonomy" id="48699"/>
    <lineage>
        <taxon>Eukaryota</taxon>
        <taxon>Metazoa</taxon>
        <taxon>Chordata</taxon>
        <taxon>Craniata</taxon>
        <taxon>Vertebrata</taxon>
        <taxon>Euteleostomi</taxon>
        <taxon>Actinopterygii</taxon>
        <taxon>Neopterygii</taxon>
        <taxon>Teleostei</taxon>
        <taxon>Neoteleostei</taxon>
        <taxon>Acanthomorphata</taxon>
        <taxon>Ovalentaria</taxon>
        <taxon>Atherinomorphae</taxon>
        <taxon>Cyprinodontiformes</taxon>
        <taxon>Poeciliidae</taxon>
        <taxon>Poeciliinae</taxon>
        <taxon>Poecilia</taxon>
    </lineage>
</organism>
<reference evidence="6" key="2">
    <citation type="submission" date="2025-09" db="UniProtKB">
        <authorList>
            <consortium name="Ensembl"/>
        </authorList>
    </citation>
    <scope>IDENTIFICATION</scope>
</reference>
<accession>A0A3B3UU70</accession>
<dbReference type="PANTHER" id="PTHR10903:SF188">
    <property type="entry name" value="GTPASE IMAP FAMILY MEMBER 2-LIKE-RELATED"/>
    <property type="match status" value="1"/>
</dbReference>
<dbReference type="PANTHER" id="PTHR10903">
    <property type="entry name" value="GTPASE, IMAP FAMILY MEMBER-RELATED"/>
    <property type="match status" value="1"/>
</dbReference>
<protein>
    <recommendedName>
        <fullName evidence="5">AIG1-type G domain-containing protein</fullName>
    </recommendedName>
</protein>
<dbReference type="STRING" id="48699.ENSPLAP00000016204"/>
<feature type="compositionally biased region" description="Polar residues" evidence="4">
    <location>
        <begin position="8"/>
        <end position="26"/>
    </location>
</feature>
<evidence type="ECO:0000256" key="1">
    <source>
        <dbReference type="ARBA" id="ARBA00008535"/>
    </source>
</evidence>
<dbReference type="AlphaFoldDB" id="A0A3B3UU70"/>
<evidence type="ECO:0000256" key="4">
    <source>
        <dbReference type="SAM" id="MobiDB-lite"/>
    </source>
</evidence>
<keyword evidence="2" id="KW-0547">Nucleotide-binding</keyword>
<dbReference type="GO" id="GO:0005525">
    <property type="term" value="F:GTP binding"/>
    <property type="evidence" value="ECO:0007669"/>
    <property type="project" value="UniProtKB-KW"/>
</dbReference>
<dbReference type="PROSITE" id="PS51720">
    <property type="entry name" value="G_AIG1"/>
    <property type="match status" value="1"/>
</dbReference>
<evidence type="ECO:0000313" key="6">
    <source>
        <dbReference type="Ensembl" id="ENSPLAP00000016204.1"/>
    </source>
</evidence>
<evidence type="ECO:0000256" key="3">
    <source>
        <dbReference type="ARBA" id="ARBA00023134"/>
    </source>
</evidence>
<dbReference type="Gene3D" id="3.40.50.300">
    <property type="entry name" value="P-loop containing nucleotide triphosphate hydrolases"/>
    <property type="match status" value="1"/>
</dbReference>
<evidence type="ECO:0000256" key="2">
    <source>
        <dbReference type="ARBA" id="ARBA00022741"/>
    </source>
</evidence>
<name>A0A3B3UU70_9TELE</name>
<dbReference type="InterPro" id="IPR006703">
    <property type="entry name" value="G_AIG1"/>
</dbReference>
<dbReference type="InterPro" id="IPR027417">
    <property type="entry name" value="P-loop_NTPase"/>
</dbReference>
<dbReference type="Ensembl" id="ENSPLAT00000025078.1">
    <property type="protein sequence ID" value="ENSPLAP00000016204.1"/>
    <property type="gene ID" value="ENSPLAG00000020289.1"/>
</dbReference>
<feature type="region of interest" description="Disordered" evidence="4">
    <location>
        <begin position="1"/>
        <end position="26"/>
    </location>
</feature>
<evidence type="ECO:0000259" key="5">
    <source>
        <dbReference type="PROSITE" id="PS51720"/>
    </source>
</evidence>
<sequence>MGGFLKRPQTSSGPFPTTSDSAANISMNSCTDRSPVNLVLLGMSGTGKSSTGNSILGEKLFLAKSSSKPVTTMCQLGKTMINGLHVRVIDTPDMFDDDMESSVRDKLLKNCTNLCGSHPCVFVLVLQVSRFTDGERDILTKLKKMFGRKVSEQTIILFTHGDDLSRAAMSLKTFLHQCQPDLREIAEMCGGRCVLFENKDSDTGQVEDLIDNVKEVLKQINPNIISSKVHLLH</sequence>
<keyword evidence="3" id="KW-0342">GTP-binding</keyword>
<dbReference type="InterPro" id="IPR045058">
    <property type="entry name" value="GIMA/IAN/Toc"/>
</dbReference>
<comment type="similarity">
    <text evidence="1">Belongs to the TRAFAC class TrmE-Era-EngA-EngB-Septin-like GTPase superfamily. AIG1/Toc34/Toc159-like paraseptin GTPase family. IAN subfamily.</text>
</comment>
<dbReference type="FunFam" id="3.40.50.300:FF:000366">
    <property type="entry name" value="GTPase, IMAP family member 2"/>
    <property type="match status" value="1"/>
</dbReference>
<dbReference type="GeneTree" id="ENSGT01140000282522"/>
<keyword evidence="7" id="KW-1185">Reference proteome</keyword>
<evidence type="ECO:0000313" key="7">
    <source>
        <dbReference type="Proteomes" id="UP000261500"/>
    </source>
</evidence>
<dbReference type="Proteomes" id="UP000261500">
    <property type="component" value="Unplaced"/>
</dbReference>